<name>A0AA44ICU5_STRE0</name>
<feature type="transmembrane region" description="Helical" evidence="1">
    <location>
        <begin position="6"/>
        <end position="26"/>
    </location>
</feature>
<dbReference type="Proteomes" id="UP000570003">
    <property type="component" value="Unassembled WGS sequence"/>
</dbReference>
<feature type="transmembrane region" description="Helical" evidence="1">
    <location>
        <begin position="109"/>
        <end position="130"/>
    </location>
</feature>
<gene>
    <name evidence="2" type="ORF">HGA06_06305</name>
</gene>
<reference evidence="2 3" key="1">
    <citation type="submission" date="2020-04" db="EMBL/GenBank/DDBJ databases">
        <title>MicrobeNet Type strains.</title>
        <authorList>
            <person name="Nicholson A.C."/>
        </authorList>
    </citation>
    <scope>NUCLEOTIDE SEQUENCE [LARGE SCALE GENOMIC DNA]</scope>
    <source>
        <strain evidence="2 3">DSM 40738</strain>
    </source>
</reference>
<feature type="transmembrane region" description="Helical" evidence="1">
    <location>
        <begin position="33"/>
        <end position="52"/>
    </location>
</feature>
<keyword evidence="1" id="KW-1133">Transmembrane helix</keyword>
<evidence type="ECO:0000313" key="2">
    <source>
        <dbReference type="EMBL" id="NKY13792.1"/>
    </source>
</evidence>
<keyword evidence="3" id="KW-1185">Reference proteome</keyword>
<dbReference type="RefSeq" id="WP_168438033.1">
    <property type="nucleotide sequence ID" value="NZ_JAAXOU010000039.1"/>
</dbReference>
<accession>A0AA44ICU5</accession>
<proteinExistence type="predicted"/>
<keyword evidence="1" id="KW-0812">Transmembrane</keyword>
<evidence type="ECO:0000256" key="1">
    <source>
        <dbReference type="SAM" id="Phobius"/>
    </source>
</evidence>
<dbReference type="AlphaFoldDB" id="A0AA44ICU5"/>
<organism evidence="2 3">
    <name type="scientific">Streptomyces somaliensis (strain ATCC 33201 / DSM 40738 / JCM 12659 / KCTC 9044 / NCTC 11332 / NRRL B-12077 / IP 733)</name>
    <dbReference type="NCBI Taxonomy" id="1134445"/>
    <lineage>
        <taxon>Bacteria</taxon>
        <taxon>Bacillati</taxon>
        <taxon>Actinomycetota</taxon>
        <taxon>Actinomycetes</taxon>
        <taxon>Kitasatosporales</taxon>
        <taxon>Streptomycetaceae</taxon>
        <taxon>Streptomyces</taxon>
    </lineage>
</organism>
<dbReference type="EMBL" id="JAAXOU010000039">
    <property type="protein sequence ID" value="NKY13792.1"/>
    <property type="molecule type" value="Genomic_DNA"/>
</dbReference>
<protein>
    <submittedName>
        <fullName evidence="2">Uncharacterized protein</fullName>
    </submittedName>
</protein>
<keyword evidence="1" id="KW-0472">Membrane</keyword>
<comment type="caution">
    <text evidence="2">The sequence shown here is derived from an EMBL/GenBank/DDBJ whole genome shotgun (WGS) entry which is preliminary data.</text>
</comment>
<sequence>MTVILIPILLSLLVGVWFWSHSLFSGTWRHSPAWFAWSALFLLLGAGVTYLVGSLAGASLDPEEACHRAGEAYDQAYRRANFEEYTRWFPLRNKCHADYDLVPTWVNPALVTLTALALACTAHAAHLAVLRRRTKKKGTS</sequence>
<evidence type="ECO:0000313" key="3">
    <source>
        <dbReference type="Proteomes" id="UP000570003"/>
    </source>
</evidence>